<evidence type="ECO:0000313" key="2">
    <source>
        <dbReference type="EMBL" id="KAH6898333.1"/>
    </source>
</evidence>
<evidence type="ECO:0000256" key="1">
    <source>
        <dbReference type="SAM" id="SignalP"/>
    </source>
</evidence>
<gene>
    <name evidence="2" type="ORF">B0T10DRAFT_104897</name>
</gene>
<keyword evidence="1" id="KW-0732">Signal</keyword>
<dbReference type="Proteomes" id="UP000777438">
    <property type="component" value="Unassembled WGS sequence"/>
</dbReference>
<comment type="caution">
    <text evidence="2">The sequence shown here is derived from an EMBL/GenBank/DDBJ whole genome shotgun (WGS) entry which is preliminary data.</text>
</comment>
<evidence type="ECO:0000313" key="3">
    <source>
        <dbReference type="Proteomes" id="UP000777438"/>
    </source>
</evidence>
<sequence>MLSPVFFVAISDLFLLFRLGPMDGGCKYQEALAHSQHARCGYAYSIMTRTTRPGGGGDETEMQVKPATSQLLHRGVERRTGRRMRHEGGGGYGTLISLTALLRQPRSR</sequence>
<organism evidence="2 3">
    <name type="scientific">Thelonectria olida</name>
    <dbReference type="NCBI Taxonomy" id="1576542"/>
    <lineage>
        <taxon>Eukaryota</taxon>
        <taxon>Fungi</taxon>
        <taxon>Dikarya</taxon>
        <taxon>Ascomycota</taxon>
        <taxon>Pezizomycotina</taxon>
        <taxon>Sordariomycetes</taxon>
        <taxon>Hypocreomycetidae</taxon>
        <taxon>Hypocreales</taxon>
        <taxon>Nectriaceae</taxon>
        <taxon>Thelonectria</taxon>
    </lineage>
</organism>
<name>A0A9P8WGC3_9HYPO</name>
<dbReference type="AlphaFoldDB" id="A0A9P8WGC3"/>
<feature type="signal peptide" evidence="1">
    <location>
        <begin position="1"/>
        <end position="24"/>
    </location>
</feature>
<accession>A0A9P8WGC3</accession>
<evidence type="ECO:0008006" key="4">
    <source>
        <dbReference type="Google" id="ProtNLM"/>
    </source>
</evidence>
<feature type="chain" id="PRO_5040429193" description="Secreted protein" evidence="1">
    <location>
        <begin position="25"/>
        <end position="108"/>
    </location>
</feature>
<keyword evidence="3" id="KW-1185">Reference proteome</keyword>
<reference evidence="2 3" key="1">
    <citation type="journal article" date="2021" name="Nat. Commun.">
        <title>Genetic determinants of endophytism in the Arabidopsis root mycobiome.</title>
        <authorList>
            <person name="Mesny F."/>
            <person name="Miyauchi S."/>
            <person name="Thiergart T."/>
            <person name="Pickel B."/>
            <person name="Atanasova L."/>
            <person name="Karlsson M."/>
            <person name="Huettel B."/>
            <person name="Barry K.W."/>
            <person name="Haridas S."/>
            <person name="Chen C."/>
            <person name="Bauer D."/>
            <person name="Andreopoulos W."/>
            <person name="Pangilinan J."/>
            <person name="LaButti K."/>
            <person name="Riley R."/>
            <person name="Lipzen A."/>
            <person name="Clum A."/>
            <person name="Drula E."/>
            <person name="Henrissat B."/>
            <person name="Kohler A."/>
            <person name="Grigoriev I.V."/>
            <person name="Martin F.M."/>
            <person name="Hacquard S."/>
        </authorList>
    </citation>
    <scope>NUCLEOTIDE SEQUENCE [LARGE SCALE GENOMIC DNA]</scope>
    <source>
        <strain evidence="2 3">MPI-CAGE-CH-0241</strain>
    </source>
</reference>
<proteinExistence type="predicted"/>
<protein>
    <recommendedName>
        <fullName evidence="4">Secreted protein</fullName>
    </recommendedName>
</protein>
<dbReference type="EMBL" id="JAGPYM010000002">
    <property type="protein sequence ID" value="KAH6898333.1"/>
    <property type="molecule type" value="Genomic_DNA"/>
</dbReference>